<organism evidence="1 2">
    <name type="scientific">Scortum barcoo</name>
    <name type="common">barcoo grunter</name>
    <dbReference type="NCBI Taxonomy" id="214431"/>
    <lineage>
        <taxon>Eukaryota</taxon>
        <taxon>Metazoa</taxon>
        <taxon>Chordata</taxon>
        <taxon>Craniata</taxon>
        <taxon>Vertebrata</taxon>
        <taxon>Euteleostomi</taxon>
        <taxon>Actinopterygii</taxon>
        <taxon>Neopterygii</taxon>
        <taxon>Teleostei</taxon>
        <taxon>Neoteleostei</taxon>
        <taxon>Acanthomorphata</taxon>
        <taxon>Eupercaria</taxon>
        <taxon>Centrarchiformes</taxon>
        <taxon>Terapontoidei</taxon>
        <taxon>Terapontidae</taxon>
        <taxon>Scortum</taxon>
    </lineage>
</organism>
<name>A0ACB8WWV3_9TELE</name>
<accession>A0ACB8WWV3</accession>
<feature type="non-terminal residue" evidence="1">
    <location>
        <position position="1"/>
    </location>
</feature>
<proteinExistence type="predicted"/>
<evidence type="ECO:0000313" key="2">
    <source>
        <dbReference type="Proteomes" id="UP000831701"/>
    </source>
</evidence>
<dbReference type="EMBL" id="CM041535">
    <property type="protein sequence ID" value="KAI3372254.1"/>
    <property type="molecule type" value="Genomic_DNA"/>
</dbReference>
<dbReference type="Proteomes" id="UP000831701">
    <property type="component" value="Chromosome 5"/>
</dbReference>
<reference evidence="1" key="1">
    <citation type="submission" date="2022-04" db="EMBL/GenBank/DDBJ databases">
        <title>Jade perch genome.</title>
        <authorList>
            <person name="Chao B."/>
        </authorList>
    </citation>
    <scope>NUCLEOTIDE SEQUENCE</scope>
    <source>
        <strain evidence="1">CB-2022</strain>
    </source>
</reference>
<comment type="caution">
    <text evidence="1">The sequence shown here is derived from an EMBL/GenBank/DDBJ whole genome shotgun (WGS) entry which is preliminary data.</text>
</comment>
<gene>
    <name evidence="1" type="ORF">L3Q82_022765</name>
</gene>
<keyword evidence="2" id="KW-1185">Reference proteome</keyword>
<sequence>PETRLCGPSSLTESQNSRELRVSLTAGTEEGGGSPENRRAAEEIRSEHVDQLTFLGVYKEERRDWSGDRIVIITMVEPVGFVEAWRAQFPESDPPCMDMNSLGDIEQELDKCKTSIRLLEKEVNKERFRMIYLQTLLAKEKKSYDGQRWGFRRTPQVSDGEVHGGLDGQRSVVDEAALEEQQQRGPGKTIRCKPHPELEVDGASPAKQKGGVSPVRQESEIPDFPLGTGSVAALRSNFERIRRANSHTAGDSRGLSVVGGQEKPFYVNMEYHHERGLVKVNDREVSDKISTLGCQAMQMERKRSLHSLPGNLSAASGDISRAVQRGRSSEGNCGYNGSNDACEVNPHILKDSVIRSTGGKSECQPYTSVYVGGMMADGDTRVIHIRDHSMEEEAHLTWPRRSYSPGSFEDVGGGYTPDCSSNENLTSSEEDFSSGQSSHVSPSPTTYQMYREKSRSPSQQSFDSSSPPTPLSLKRLKQHVMVPEASVIGVRKMGQMWPGDGDSTTSSRTSHDNSVQGDLEAPYNDIPPSYGYDLEQPEENQSRHDSLSFTGSPSSSPRLRSKSRSSRDTQSSGSLESTLSVELDQEKGLEMRKWVLSGILASEETYLSHLEALLIPMKPLRAAATTSQPMLTIQQIETIFFKVPELHEIHKDFYDALLPRVQDWGHQSCVGDLFQKLASQLGVYRAFVDNYKVAVETADKCCQANAQFAEISENLKVKSTKDCKDQSAKYSLETLLYKPVDRVTRSTLVLHDLLKHTPSSHPDYPLLQDALRISQNFLSSINEEITPRRQSMTVKKGENRQLLRDRFMVELVEGSRKLRHVFLFTDLLLCTKLKKQAAGKGQQYDCKWYLPLADLTFQTIEDCESTPIPLVQDEEIDAMKIKISQIKNEIQREKRTTKGPKVIERLRKKLSEQESLLLLMSPNMAFRVANRNGKGFTFLISSDYERAEWRELIREQQKKCFKSFSLTSLELQMLTNSCVKLQTVHTIPMTMNKEDDESPGLYGFLNVIVHSASGLKHSLNLYCSLEVDSFGYFVNKAKTRVYRDSTEPSWNEEFEIELEGSQTLRLLCYEKCYNRIKQSKEEGETTDKIMAKGQIKASSGLEEEGDPAPVKPVNTGARLWDRVRSSLLRPKLDPQTLQNKDWQRTVIAMNGVSVFTKPLKRGNRKNESDFCFTASNMDIEVKLSMKFTSREFSLKRMPSRKQSGVFGVKINVVTKRERSKVPLIVRQCVEEIERRGMEEVGIYRVSGVATDIQALKAAFDSNNKDVAVMMREMDVNAIAGTLKLYFRELPEPLFTDELYPNFAGGIALSDSVAKESCMLNLLLSLPEPNLVTFLFLLDHLKRVTENESINKMSLHNLATVFGPTLLRPSEKDSKISNSSQPISMNDSWSLEVMAQVQVLLYFLQLESIPTPDSKRQSLLFSTEV</sequence>
<evidence type="ECO:0000313" key="1">
    <source>
        <dbReference type="EMBL" id="KAI3372254.1"/>
    </source>
</evidence>
<protein>
    <submittedName>
        <fullName evidence="1">Uncharacterized protein</fullName>
    </submittedName>
</protein>